<reference evidence="1 2" key="1">
    <citation type="journal article" date="2014" name="PLoS Genet.">
        <title>Phylogenetically driven sequencing of extremely halophilic archaea reveals strategies for static and dynamic osmo-response.</title>
        <authorList>
            <person name="Becker E.A."/>
            <person name="Seitzer P.M."/>
            <person name="Tritt A."/>
            <person name="Larsen D."/>
            <person name="Krusor M."/>
            <person name="Yao A.I."/>
            <person name="Wu D."/>
            <person name="Madern D."/>
            <person name="Eisen J.A."/>
            <person name="Darling A.E."/>
            <person name="Facciotti M.T."/>
        </authorList>
    </citation>
    <scope>NUCLEOTIDE SEQUENCE [LARGE SCALE GENOMIC DNA]</scope>
    <source>
        <strain evidence="1 2">JCM 10990</strain>
    </source>
</reference>
<name>M0AGC6_9EURY</name>
<evidence type="ECO:0000313" key="2">
    <source>
        <dbReference type="Proteomes" id="UP000011693"/>
    </source>
</evidence>
<evidence type="ECO:0000313" key="1">
    <source>
        <dbReference type="EMBL" id="ELY96937.1"/>
    </source>
</evidence>
<protein>
    <submittedName>
        <fullName evidence="1">Uncharacterized protein</fullName>
    </submittedName>
</protein>
<comment type="caution">
    <text evidence="1">The sequence shown here is derived from an EMBL/GenBank/DDBJ whole genome shotgun (WGS) entry which is preliminary data.</text>
</comment>
<sequence length="71" mass="8043">MNEIRVELIGALQKRQSDGTWEQPVDITAHRVFVEFGNVSIPALSLQYEATAYEQMGRSDRAALLEKYADD</sequence>
<dbReference type="AlphaFoldDB" id="M0AGC6"/>
<dbReference type="EMBL" id="AOIN01000079">
    <property type="protein sequence ID" value="ELY96937.1"/>
    <property type="molecule type" value="Genomic_DNA"/>
</dbReference>
<accession>M0AGC6</accession>
<dbReference type="Pfam" id="PF10706">
    <property type="entry name" value="Aminoglyc_resit"/>
    <property type="match status" value="1"/>
</dbReference>
<organism evidence="1 2">
    <name type="scientific">Natrialba chahannaoensis JCM 10990</name>
    <dbReference type="NCBI Taxonomy" id="1227492"/>
    <lineage>
        <taxon>Archaea</taxon>
        <taxon>Methanobacteriati</taxon>
        <taxon>Methanobacteriota</taxon>
        <taxon>Stenosarchaea group</taxon>
        <taxon>Halobacteria</taxon>
        <taxon>Halobacteriales</taxon>
        <taxon>Natrialbaceae</taxon>
        <taxon>Natrialba</taxon>
    </lineage>
</organism>
<proteinExistence type="predicted"/>
<gene>
    <name evidence="1" type="ORF">C482_14854</name>
</gene>
<dbReference type="InterPro" id="IPR019646">
    <property type="entry name" value="Aminoglyc_AdlTrfase"/>
</dbReference>
<dbReference type="Proteomes" id="UP000011693">
    <property type="component" value="Unassembled WGS sequence"/>
</dbReference>
<dbReference type="Gene3D" id="3.30.460.40">
    <property type="match status" value="1"/>
</dbReference>
<dbReference type="InterPro" id="IPR043519">
    <property type="entry name" value="NT_sf"/>
</dbReference>
<keyword evidence="2" id="KW-1185">Reference proteome</keyword>
<dbReference type="SUPFAM" id="SSF81301">
    <property type="entry name" value="Nucleotidyltransferase"/>
    <property type="match status" value="1"/>
</dbReference>